<feature type="region of interest" description="Disordered" evidence="1">
    <location>
        <begin position="1"/>
        <end position="77"/>
    </location>
</feature>
<dbReference type="Proteomes" id="UP000237447">
    <property type="component" value="Unassembled WGS sequence"/>
</dbReference>
<gene>
    <name evidence="2" type="ORF">CPJ18_13175</name>
</gene>
<sequence>MQKTLLRRRPTPLPSSLCLSQGSSRRASARRKDSLQPKDLGWLDSCDEHRNEGETAGLQSPLTAEKYPPPNSSPFGA</sequence>
<dbReference type="EMBL" id="NXEJ01000006">
    <property type="protein sequence ID" value="POO51455.1"/>
    <property type="molecule type" value="Genomic_DNA"/>
</dbReference>
<accession>A0AAE5RXN7</accession>
<comment type="caution">
    <text evidence="2">The sequence shown here is derived from an EMBL/GenBank/DDBJ whole genome shotgun (WGS) entry which is preliminary data.</text>
</comment>
<dbReference type="AlphaFoldDB" id="A0AAE5RXN7"/>
<evidence type="ECO:0000313" key="3">
    <source>
        <dbReference type="Proteomes" id="UP000237447"/>
    </source>
</evidence>
<evidence type="ECO:0000313" key="2">
    <source>
        <dbReference type="EMBL" id="POO51455.1"/>
    </source>
</evidence>
<reference evidence="2 3" key="1">
    <citation type="journal article" date="2018" name="Syst. Appl. Microbiol.">
        <title>Agrobacterium rosae sp. nov., isolated from galls on different agricultural crops.</title>
        <authorList>
            <person name="Kuzmanovic N."/>
            <person name="Pulawska J."/>
            <person name="Smalla K."/>
            <person name="Nesme X."/>
        </authorList>
    </citation>
    <scope>NUCLEOTIDE SEQUENCE [LARGE SCALE GENOMIC DNA]</scope>
    <source>
        <strain evidence="2 3">NCPPB 1650</strain>
    </source>
</reference>
<name>A0AAE5RXN7_9HYPH</name>
<evidence type="ECO:0000256" key="1">
    <source>
        <dbReference type="SAM" id="MobiDB-lite"/>
    </source>
</evidence>
<feature type="compositionally biased region" description="Basic residues" evidence="1">
    <location>
        <begin position="1"/>
        <end position="10"/>
    </location>
</feature>
<protein>
    <submittedName>
        <fullName evidence="2">Uncharacterized protein</fullName>
    </submittedName>
</protein>
<proteinExistence type="predicted"/>
<organism evidence="2 3">
    <name type="scientific">Agrobacterium rosae</name>
    <dbReference type="NCBI Taxonomy" id="1972867"/>
    <lineage>
        <taxon>Bacteria</taxon>
        <taxon>Pseudomonadati</taxon>
        <taxon>Pseudomonadota</taxon>
        <taxon>Alphaproteobacteria</taxon>
        <taxon>Hyphomicrobiales</taxon>
        <taxon>Rhizobiaceae</taxon>
        <taxon>Rhizobium/Agrobacterium group</taxon>
        <taxon>Agrobacterium</taxon>
    </lineage>
</organism>
<feature type="compositionally biased region" description="Pro residues" evidence="1">
    <location>
        <begin position="67"/>
        <end position="77"/>
    </location>
</feature>